<accession>A0A1F2PJY7</accession>
<keyword evidence="2" id="KW-0547">Nucleotide-binding</keyword>
<reference evidence="4 5" key="1">
    <citation type="submission" date="2015-09" db="EMBL/GenBank/DDBJ databases">
        <title>Genome sequence of Acetobacterium wieringae DSM 1911.</title>
        <authorList>
            <person name="Poehlein A."/>
            <person name="Bengelsdorf F.R."/>
            <person name="Schiel-Bengelsdorf B."/>
            <person name="Duerre P."/>
            <person name="Daniel R."/>
        </authorList>
    </citation>
    <scope>NUCLEOTIDE SEQUENCE [LARGE SCALE GENOMIC DNA]</scope>
    <source>
        <strain evidence="4 5">DSM 1911</strain>
    </source>
</reference>
<feature type="domain" description="Fido" evidence="3">
    <location>
        <begin position="141"/>
        <end position="295"/>
    </location>
</feature>
<proteinExistence type="predicted"/>
<evidence type="ECO:0000313" key="4">
    <source>
        <dbReference type="EMBL" id="OFV71026.1"/>
    </source>
</evidence>
<name>A0A1F2PJY7_9FIRM</name>
<comment type="caution">
    <text evidence="4">The sequence shown here is derived from an EMBL/GenBank/DDBJ whole genome shotgun (WGS) entry which is preliminary data.</text>
</comment>
<feature type="active site" evidence="1">
    <location>
        <position position="225"/>
    </location>
</feature>
<dbReference type="InterPro" id="IPR003812">
    <property type="entry name" value="Fido"/>
</dbReference>
<organism evidence="4 5">
    <name type="scientific">Acetobacterium wieringae</name>
    <dbReference type="NCBI Taxonomy" id="52694"/>
    <lineage>
        <taxon>Bacteria</taxon>
        <taxon>Bacillati</taxon>
        <taxon>Bacillota</taxon>
        <taxon>Clostridia</taxon>
        <taxon>Eubacteriales</taxon>
        <taxon>Eubacteriaceae</taxon>
        <taxon>Acetobacterium</taxon>
    </lineage>
</organism>
<evidence type="ECO:0000256" key="2">
    <source>
        <dbReference type="PIRSR" id="PIRSR640198-2"/>
    </source>
</evidence>
<feature type="binding site" evidence="2">
    <location>
        <begin position="178"/>
        <end position="184"/>
    </location>
    <ligand>
        <name>ATP</name>
        <dbReference type="ChEBI" id="CHEBI:30616"/>
    </ligand>
</feature>
<dbReference type="STRING" id="52694.ACWI_16120"/>
<sequence>MDATIFTTMLTDRSMTDLKKMQHKYSPEQVAEFISIVKTFFYKKIPLSDFNQNPLVYLESHTQISLNTPKTLLAKRPEGEPYSYQAMADEIQSSLMIENIQTSRESIRHILNGYAPQTKTDSQLFGMKKGLDFISDPTNRISEVSIHQLYQMAIGDYLEDEDKLLPGSYYRHDAVYLVGDKIEHQGLSAEQLPKYMTELVKFINSDPMNDLLKAIVIHFYLAYLHPYFDGNGRMARLMQLWYLVSCGYAATMFTPFSNHIEASKNKYYRAFSLVEANAKISGLLDITPFFDYFIENVYAHLSSNEPVQGRYLETYEKLLSEGRITEKENDLFRFVLTAYGQDEFSTKQLEKDFRKAAYATIRSFVLKFSALGLLKSQKYGNRNRYRLP</sequence>
<dbReference type="InterPro" id="IPR036597">
    <property type="entry name" value="Fido-like_dom_sf"/>
</dbReference>
<dbReference type="AlphaFoldDB" id="A0A1F2PJY7"/>
<protein>
    <submittedName>
        <fullName evidence="4">Adenosine monophosphate-protein transferase SoFic</fullName>
        <ecNumber evidence="4">2.7.7.-</ecNumber>
    </submittedName>
</protein>
<gene>
    <name evidence="4" type="ORF">ACWI_16120</name>
</gene>
<dbReference type="Proteomes" id="UP000176244">
    <property type="component" value="Unassembled WGS sequence"/>
</dbReference>
<evidence type="ECO:0000256" key="1">
    <source>
        <dbReference type="PIRSR" id="PIRSR640198-1"/>
    </source>
</evidence>
<keyword evidence="4" id="KW-0808">Transferase</keyword>
<keyword evidence="2" id="KW-0067">ATP-binding</keyword>
<dbReference type="PANTHER" id="PTHR13504:SF40">
    <property type="entry name" value="FIDO DOMAIN-CONTAINING PROTEIN"/>
    <property type="match status" value="1"/>
</dbReference>
<dbReference type="Gene3D" id="1.10.3290.10">
    <property type="entry name" value="Fido-like domain"/>
    <property type="match status" value="1"/>
</dbReference>
<feature type="binding site" evidence="2">
    <location>
        <begin position="267"/>
        <end position="268"/>
    </location>
    <ligand>
        <name>ATP</name>
        <dbReference type="ChEBI" id="CHEBI:30616"/>
    </ligand>
</feature>
<keyword evidence="4" id="KW-0548">Nucleotidyltransferase</keyword>
<dbReference type="PANTHER" id="PTHR13504">
    <property type="entry name" value="FIDO DOMAIN-CONTAINING PROTEIN DDB_G0283145"/>
    <property type="match status" value="1"/>
</dbReference>
<dbReference type="InterPro" id="IPR040198">
    <property type="entry name" value="Fido_containing"/>
</dbReference>
<evidence type="ECO:0000259" key="3">
    <source>
        <dbReference type="PROSITE" id="PS51459"/>
    </source>
</evidence>
<dbReference type="GO" id="GO:0005524">
    <property type="term" value="F:ATP binding"/>
    <property type="evidence" value="ECO:0007669"/>
    <property type="project" value="UniProtKB-KW"/>
</dbReference>
<dbReference type="EC" id="2.7.7.-" evidence="4"/>
<dbReference type="PROSITE" id="PS51459">
    <property type="entry name" value="FIDO"/>
    <property type="match status" value="1"/>
</dbReference>
<dbReference type="RefSeq" id="WP_070370920.1">
    <property type="nucleotide sequence ID" value="NZ_LKEU01000027.1"/>
</dbReference>
<evidence type="ECO:0000313" key="5">
    <source>
        <dbReference type="Proteomes" id="UP000176244"/>
    </source>
</evidence>
<dbReference type="Pfam" id="PF02661">
    <property type="entry name" value="Fic"/>
    <property type="match status" value="1"/>
</dbReference>
<dbReference type="EMBL" id="LKEU01000027">
    <property type="protein sequence ID" value="OFV71026.1"/>
    <property type="molecule type" value="Genomic_DNA"/>
</dbReference>
<dbReference type="OrthoDB" id="9813719at2"/>
<dbReference type="GO" id="GO:0016779">
    <property type="term" value="F:nucleotidyltransferase activity"/>
    <property type="evidence" value="ECO:0007669"/>
    <property type="project" value="UniProtKB-KW"/>
</dbReference>
<dbReference type="SUPFAM" id="SSF140931">
    <property type="entry name" value="Fic-like"/>
    <property type="match status" value="1"/>
</dbReference>
<feature type="binding site" evidence="2">
    <location>
        <begin position="229"/>
        <end position="236"/>
    </location>
    <ligand>
        <name>ATP</name>
        <dbReference type="ChEBI" id="CHEBI:30616"/>
    </ligand>
</feature>